<gene>
    <name evidence="2" type="ORF">PLXY2_LOCUS10886</name>
</gene>
<organism evidence="2 3">
    <name type="scientific">Plutella xylostella</name>
    <name type="common">Diamondback moth</name>
    <name type="synonym">Plutella maculipennis</name>
    <dbReference type="NCBI Taxonomy" id="51655"/>
    <lineage>
        <taxon>Eukaryota</taxon>
        <taxon>Metazoa</taxon>
        <taxon>Ecdysozoa</taxon>
        <taxon>Arthropoda</taxon>
        <taxon>Hexapoda</taxon>
        <taxon>Insecta</taxon>
        <taxon>Pterygota</taxon>
        <taxon>Neoptera</taxon>
        <taxon>Endopterygota</taxon>
        <taxon>Lepidoptera</taxon>
        <taxon>Glossata</taxon>
        <taxon>Ditrysia</taxon>
        <taxon>Yponomeutoidea</taxon>
        <taxon>Plutellidae</taxon>
        <taxon>Plutella</taxon>
    </lineage>
</organism>
<comment type="caution">
    <text evidence="2">The sequence shown here is derived from an EMBL/GenBank/DDBJ whole genome shotgun (WGS) entry which is preliminary data.</text>
</comment>
<sequence length="190" mass="20893">MLFAVVLVSAFATLCVGQQVPNNTGPAPVLCGIIPKTIKGCLDFPSIVEQKLSKGCGNTQTVCESLKCVFEKSGWIKKHQLVKSKVISDLDKFAEEHPAWYNATQTVKATCVAQDLPAQGVFINCPAYDVLHCAQIVYYRSALPEQWSTSPDCLYPRQFTAACAFCPEDCFSPQIPYRSCNACLNYPNRA</sequence>
<protein>
    <submittedName>
        <fullName evidence="2">(diamondback moth) hypothetical protein</fullName>
    </submittedName>
</protein>
<evidence type="ECO:0000256" key="1">
    <source>
        <dbReference type="SAM" id="SignalP"/>
    </source>
</evidence>
<keyword evidence="1" id="KW-0732">Signal</keyword>
<dbReference type="EMBL" id="CAJHNJ030000051">
    <property type="protein sequence ID" value="CAG9132594.1"/>
    <property type="molecule type" value="Genomic_DNA"/>
</dbReference>
<evidence type="ECO:0000313" key="3">
    <source>
        <dbReference type="Proteomes" id="UP000653454"/>
    </source>
</evidence>
<dbReference type="AlphaFoldDB" id="A0A8S4FXX4"/>
<accession>A0A8S4FXX4</accession>
<feature type="chain" id="PRO_5035860525" evidence="1">
    <location>
        <begin position="18"/>
        <end position="190"/>
    </location>
</feature>
<proteinExistence type="predicted"/>
<evidence type="ECO:0000313" key="2">
    <source>
        <dbReference type="EMBL" id="CAG9132594.1"/>
    </source>
</evidence>
<keyword evidence="3" id="KW-1185">Reference proteome</keyword>
<name>A0A8S4FXX4_PLUXY</name>
<feature type="signal peptide" evidence="1">
    <location>
        <begin position="1"/>
        <end position="17"/>
    </location>
</feature>
<dbReference type="Proteomes" id="UP000653454">
    <property type="component" value="Unassembled WGS sequence"/>
</dbReference>
<reference evidence="2" key="1">
    <citation type="submission" date="2020-11" db="EMBL/GenBank/DDBJ databases">
        <authorList>
            <person name="Whiteford S."/>
        </authorList>
    </citation>
    <scope>NUCLEOTIDE SEQUENCE</scope>
</reference>